<dbReference type="InterPro" id="IPR005467">
    <property type="entry name" value="His_kinase_dom"/>
</dbReference>
<dbReference type="PRINTS" id="PR00344">
    <property type="entry name" value="BCTRLSENSOR"/>
</dbReference>
<protein>
    <recommendedName>
        <fullName evidence="3">histidine kinase</fullName>
        <ecNumber evidence="3">2.7.13.3</ecNumber>
    </recommendedName>
</protein>
<dbReference type="SMART" id="SM00388">
    <property type="entry name" value="HisKA"/>
    <property type="match status" value="1"/>
</dbReference>
<dbReference type="PROSITE" id="PS50885">
    <property type="entry name" value="HAMP"/>
    <property type="match status" value="1"/>
</dbReference>
<keyword evidence="6 11" id="KW-0812">Transmembrane</keyword>
<evidence type="ECO:0000256" key="7">
    <source>
        <dbReference type="ARBA" id="ARBA00022777"/>
    </source>
</evidence>
<dbReference type="PANTHER" id="PTHR45436">
    <property type="entry name" value="SENSOR HISTIDINE KINASE YKOH"/>
    <property type="match status" value="1"/>
</dbReference>
<dbReference type="Gene3D" id="6.10.340.10">
    <property type="match status" value="1"/>
</dbReference>
<feature type="transmembrane region" description="Helical" evidence="11">
    <location>
        <begin position="72"/>
        <end position="94"/>
    </location>
</feature>
<evidence type="ECO:0000256" key="10">
    <source>
        <dbReference type="ARBA" id="ARBA00023136"/>
    </source>
</evidence>
<dbReference type="InterPro" id="IPR036890">
    <property type="entry name" value="HATPase_C_sf"/>
</dbReference>
<dbReference type="PROSITE" id="PS50109">
    <property type="entry name" value="HIS_KIN"/>
    <property type="match status" value="1"/>
</dbReference>
<dbReference type="InterPro" id="IPR003594">
    <property type="entry name" value="HATPase_dom"/>
</dbReference>
<dbReference type="SUPFAM" id="SSF55874">
    <property type="entry name" value="ATPase domain of HSP90 chaperone/DNA topoisomerase II/histidine kinase"/>
    <property type="match status" value="1"/>
</dbReference>
<evidence type="ECO:0000256" key="2">
    <source>
        <dbReference type="ARBA" id="ARBA00004429"/>
    </source>
</evidence>
<feature type="domain" description="Histidine kinase" evidence="12">
    <location>
        <begin position="157"/>
        <end position="371"/>
    </location>
</feature>
<sequence>MAIGSVIVIATCMWLRYAVQNYWNIGRMPASVRQEFLALSQNPQANPARFHQIVDTWWGLSYSTPSIASADWVTVALLVLVMIPFIVVMGLRYARPLALQFSRLRDAAKDVAEGQFGRQAELIRNAPAEMVSFASDFNAMTGKLARYEKELRTSHVAMAHELRSPLTAAIGRLQGMLDGVFDASPEQLAMVMKQLQHLNRLTDELHLLSLSDAGNLVLENEPFRLDELLKERATWIMPQADAHRFTIRLHHSQACPFKGDTFRMGQVFTILMENALRYGRDGGHLDVTLHYASGQYCLEFRDDGPGVSSQFLPEMFNRFSREEQSRARHSGGSGLGLSIARAICQAHGGSISASLPETGGLAVTLLLPWTSSEMENSRS</sequence>
<dbReference type="Gene3D" id="1.10.287.130">
    <property type="match status" value="1"/>
</dbReference>
<dbReference type="Proteomes" id="UP000516181">
    <property type="component" value="Chromosome"/>
</dbReference>
<comment type="catalytic activity">
    <reaction evidence="1">
        <text>ATP + protein L-histidine = ADP + protein N-phospho-L-histidine.</text>
        <dbReference type="EC" id="2.7.13.3"/>
    </reaction>
</comment>
<evidence type="ECO:0000256" key="8">
    <source>
        <dbReference type="ARBA" id="ARBA00022989"/>
    </source>
</evidence>
<dbReference type="EMBL" id="CP060807">
    <property type="protein sequence ID" value="QNP27388.1"/>
    <property type="molecule type" value="Genomic_DNA"/>
</dbReference>
<organism evidence="14 15">
    <name type="scientific">Klebsiella variicola</name>
    <dbReference type="NCBI Taxonomy" id="244366"/>
    <lineage>
        <taxon>Bacteria</taxon>
        <taxon>Pseudomonadati</taxon>
        <taxon>Pseudomonadota</taxon>
        <taxon>Gammaproteobacteria</taxon>
        <taxon>Enterobacterales</taxon>
        <taxon>Enterobacteriaceae</taxon>
        <taxon>Klebsiella/Raoultella group</taxon>
        <taxon>Klebsiella</taxon>
        <taxon>Klebsiella pneumoniae complex</taxon>
    </lineage>
</organism>
<evidence type="ECO:0000259" key="12">
    <source>
        <dbReference type="PROSITE" id="PS50109"/>
    </source>
</evidence>
<dbReference type="InterPro" id="IPR004358">
    <property type="entry name" value="Sig_transdc_His_kin-like_C"/>
</dbReference>
<reference evidence="14 15" key="1">
    <citation type="submission" date="2020-08" db="EMBL/GenBank/DDBJ databases">
        <title>Complete genome sequence of Klebsiella pneumoniae KP2757.</title>
        <authorList>
            <person name="Zhang X."/>
        </authorList>
    </citation>
    <scope>NUCLEOTIDE SEQUENCE [LARGE SCALE GENOMIC DNA]</scope>
    <source>
        <strain evidence="14 15">KP2757</strain>
    </source>
</reference>
<keyword evidence="5" id="KW-0808">Transferase</keyword>
<evidence type="ECO:0000259" key="13">
    <source>
        <dbReference type="PROSITE" id="PS50885"/>
    </source>
</evidence>
<name>A0A7H0EUC2_KLEVA</name>
<dbReference type="AlphaFoldDB" id="A0A7H0EUC2"/>
<dbReference type="EC" id="2.7.13.3" evidence="3"/>
<evidence type="ECO:0000256" key="4">
    <source>
        <dbReference type="ARBA" id="ARBA00022553"/>
    </source>
</evidence>
<evidence type="ECO:0000256" key="9">
    <source>
        <dbReference type="ARBA" id="ARBA00023012"/>
    </source>
</evidence>
<comment type="subcellular location">
    <subcellularLocation>
        <location evidence="2">Cell inner membrane</location>
        <topology evidence="2">Multi-pass membrane protein</topology>
    </subcellularLocation>
</comment>
<accession>A0A7H0EUC2</accession>
<evidence type="ECO:0000256" key="3">
    <source>
        <dbReference type="ARBA" id="ARBA00012438"/>
    </source>
</evidence>
<evidence type="ECO:0000313" key="14">
    <source>
        <dbReference type="EMBL" id="QNP27388.1"/>
    </source>
</evidence>
<feature type="domain" description="HAMP" evidence="13">
    <location>
        <begin position="95"/>
        <end position="149"/>
    </location>
</feature>
<evidence type="ECO:0000256" key="11">
    <source>
        <dbReference type="SAM" id="Phobius"/>
    </source>
</evidence>
<evidence type="ECO:0000313" key="15">
    <source>
        <dbReference type="Proteomes" id="UP000516181"/>
    </source>
</evidence>
<dbReference type="InterPro" id="IPR050428">
    <property type="entry name" value="TCS_sensor_his_kinase"/>
</dbReference>
<evidence type="ECO:0000256" key="1">
    <source>
        <dbReference type="ARBA" id="ARBA00000085"/>
    </source>
</evidence>
<keyword evidence="7 14" id="KW-0418">Kinase</keyword>
<dbReference type="Pfam" id="PF00512">
    <property type="entry name" value="HisKA"/>
    <property type="match status" value="1"/>
</dbReference>
<dbReference type="InterPro" id="IPR003661">
    <property type="entry name" value="HisK_dim/P_dom"/>
</dbReference>
<keyword evidence="8 11" id="KW-1133">Transmembrane helix</keyword>
<dbReference type="Gene3D" id="3.30.565.10">
    <property type="entry name" value="Histidine kinase-like ATPase, C-terminal domain"/>
    <property type="match status" value="1"/>
</dbReference>
<evidence type="ECO:0000256" key="5">
    <source>
        <dbReference type="ARBA" id="ARBA00022679"/>
    </source>
</evidence>
<keyword evidence="9" id="KW-0902">Two-component regulatory system</keyword>
<proteinExistence type="predicted"/>
<dbReference type="SMART" id="SM00387">
    <property type="entry name" value="HATPase_c"/>
    <property type="match status" value="1"/>
</dbReference>
<keyword evidence="10 11" id="KW-0472">Membrane</keyword>
<dbReference type="InterPro" id="IPR003660">
    <property type="entry name" value="HAMP_dom"/>
</dbReference>
<dbReference type="CDD" id="cd00082">
    <property type="entry name" value="HisKA"/>
    <property type="match status" value="1"/>
</dbReference>
<evidence type="ECO:0000256" key="6">
    <source>
        <dbReference type="ARBA" id="ARBA00022692"/>
    </source>
</evidence>
<dbReference type="Pfam" id="PF02518">
    <property type="entry name" value="HATPase_c"/>
    <property type="match status" value="1"/>
</dbReference>
<gene>
    <name evidence="14" type="ORF">IAP99_13260</name>
</gene>
<dbReference type="RefSeq" id="WP_187726399.1">
    <property type="nucleotide sequence ID" value="NZ_CP060807.1"/>
</dbReference>
<dbReference type="InterPro" id="IPR036097">
    <property type="entry name" value="HisK_dim/P_sf"/>
</dbReference>
<dbReference type="PANTHER" id="PTHR45436:SF5">
    <property type="entry name" value="SENSOR HISTIDINE KINASE TRCS"/>
    <property type="match status" value="1"/>
</dbReference>
<dbReference type="GO" id="GO:0005886">
    <property type="term" value="C:plasma membrane"/>
    <property type="evidence" value="ECO:0007669"/>
    <property type="project" value="UniProtKB-SubCell"/>
</dbReference>
<dbReference type="CDD" id="cd00075">
    <property type="entry name" value="HATPase"/>
    <property type="match status" value="1"/>
</dbReference>
<dbReference type="GO" id="GO:0000155">
    <property type="term" value="F:phosphorelay sensor kinase activity"/>
    <property type="evidence" value="ECO:0007669"/>
    <property type="project" value="InterPro"/>
</dbReference>
<dbReference type="SUPFAM" id="SSF47384">
    <property type="entry name" value="Homodimeric domain of signal transducing histidine kinase"/>
    <property type="match status" value="1"/>
</dbReference>
<keyword evidence="4" id="KW-0597">Phosphoprotein</keyword>